<dbReference type="Gene3D" id="1.10.357.10">
    <property type="entry name" value="Tetracycline Repressor, domain 2"/>
    <property type="match status" value="1"/>
</dbReference>
<dbReference type="InterPro" id="IPR050109">
    <property type="entry name" value="HTH-type_TetR-like_transc_reg"/>
</dbReference>
<dbReference type="PANTHER" id="PTHR30055:SF234">
    <property type="entry name" value="HTH-TYPE TRANSCRIPTIONAL REGULATOR BETI"/>
    <property type="match status" value="1"/>
</dbReference>
<dbReference type="Proteomes" id="UP001165079">
    <property type="component" value="Unassembled WGS sequence"/>
</dbReference>
<dbReference type="SUPFAM" id="SSF46689">
    <property type="entry name" value="Homeodomain-like"/>
    <property type="match status" value="1"/>
</dbReference>
<dbReference type="InterPro" id="IPR023772">
    <property type="entry name" value="DNA-bd_HTH_TetR-type_CS"/>
</dbReference>
<evidence type="ECO:0000259" key="6">
    <source>
        <dbReference type="PROSITE" id="PS50977"/>
    </source>
</evidence>
<proteinExistence type="predicted"/>
<feature type="compositionally biased region" description="Low complexity" evidence="5">
    <location>
        <begin position="215"/>
        <end position="230"/>
    </location>
</feature>
<protein>
    <submittedName>
        <fullName evidence="7">TetR family transcriptional regulator</fullName>
    </submittedName>
</protein>
<dbReference type="InterPro" id="IPR009057">
    <property type="entry name" value="Homeodomain-like_sf"/>
</dbReference>
<comment type="caution">
    <text evidence="7">The sequence shown here is derived from an EMBL/GenBank/DDBJ whole genome shotgun (WGS) entry which is preliminary data.</text>
</comment>
<feature type="DNA-binding region" description="H-T-H motif" evidence="4">
    <location>
        <begin position="26"/>
        <end position="45"/>
    </location>
</feature>
<dbReference type="InterPro" id="IPR001647">
    <property type="entry name" value="HTH_TetR"/>
</dbReference>
<dbReference type="GO" id="GO:0000976">
    <property type="term" value="F:transcription cis-regulatory region binding"/>
    <property type="evidence" value="ECO:0007669"/>
    <property type="project" value="TreeGrafter"/>
</dbReference>
<dbReference type="PANTHER" id="PTHR30055">
    <property type="entry name" value="HTH-TYPE TRANSCRIPTIONAL REGULATOR RUTR"/>
    <property type="match status" value="1"/>
</dbReference>
<evidence type="ECO:0000256" key="4">
    <source>
        <dbReference type="PROSITE-ProRule" id="PRU00335"/>
    </source>
</evidence>
<evidence type="ECO:0000313" key="7">
    <source>
        <dbReference type="EMBL" id="GLZ76122.1"/>
    </source>
</evidence>
<name>A0A9W6SHM8_9ACTN</name>
<dbReference type="GO" id="GO:0003700">
    <property type="term" value="F:DNA-binding transcription factor activity"/>
    <property type="evidence" value="ECO:0007669"/>
    <property type="project" value="TreeGrafter"/>
</dbReference>
<dbReference type="EMBL" id="BSTX01000001">
    <property type="protein sequence ID" value="GLZ76122.1"/>
    <property type="molecule type" value="Genomic_DNA"/>
</dbReference>
<dbReference type="PROSITE" id="PS50977">
    <property type="entry name" value="HTH_TETR_2"/>
    <property type="match status" value="1"/>
</dbReference>
<dbReference type="AlphaFoldDB" id="A0A9W6SHM8"/>
<feature type="domain" description="HTH tetR-type" evidence="6">
    <location>
        <begin position="3"/>
        <end position="63"/>
    </location>
</feature>
<keyword evidence="2 4" id="KW-0238">DNA-binding</keyword>
<reference evidence="7" key="1">
    <citation type="submission" date="2023-03" db="EMBL/GenBank/DDBJ databases">
        <title>Actinorhabdospora filicis NBRC 111898.</title>
        <authorList>
            <person name="Ichikawa N."/>
            <person name="Sato H."/>
            <person name="Tonouchi N."/>
        </authorList>
    </citation>
    <scope>NUCLEOTIDE SEQUENCE</scope>
    <source>
        <strain evidence="7">NBRC 111898</strain>
    </source>
</reference>
<gene>
    <name evidence="7" type="ORF">Afil01_09290</name>
</gene>
<dbReference type="PROSITE" id="PS01081">
    <property type="entry name" value="HTH_TETR_1"/>
    <property type="match status" value="1"/>
</dbReference>
<dbReference type="PRINTS" id="PR00455">
    <property type="entry name" value="HTHTETR"/>
</dbReference>
<dbReference type="Pfam" id="PF00440">
    <property type="entry name" value="TetR_N"/>
    <property type="match status" value="1"/>
</dbReference>
<accession>A0A9W6SHM8</accession>
<evidence type="ECO:0000256" key="5">
    <source>
        <dbReference type="SAM" id="MobiDB-lite"/>
    </source>
</evidence>
<organism evidence="7 8">
    <name type="scientific">Actinorhabdospora filicis</name>
    <dbReference type="NCBI Taxonomy" id="1785913"/>
    <lineage>
        <taxon>Bacteria</taxon>
        <taxon>Bacillati</taxon>
        <taxon>Actinomycetota</taxon>
        <taxon>Actinomycetes</taxon>
        <taxon>Micromonosporales</taxon>
        <taxon>Micromonosporaceae</taxon>
        <taxon>Actinorhabdospora</taxon>
    </lineage>
</organism>
<keyword evidence="3" id="KW-0804">Transcription</keyword>
<sequence>MMTSTRERIQRVSLDLFLRQGYEKTSLREIAEELGVTKAALYYHFKTKDDILTSYFVDFGDAVKALLDWAETQEPTPRLRRELLTRYMDIISERHKMIQFVHENQPTMRRLDEKSRFKTFMNRMNNLMTGPDADLESRLRGFQAIMTAHTSWFLFFEEEGIEREELRAAALNVALGMLAANDIHRAADPVATELATAAIAAAEDALEEQVDKNGETAPTAPTAEPSPAGA</sequence>
<keyword evidence="8" id="KW-1185">Reference proteome</keyword>
<feature type="region of interest" description="Disordered" evidence="5">
    <location>
        <begin position="206"/>
        <end position="230"/>
    </location>
</feature>
<evidence type="ECO:0000256" key="1">
    <source>
        <dbReference type="ARBA" id="ARBA00023015"/>
    </source>
</evidence>
<evidence type="ECO:0000256" key="3">
    <source>
        <dbReference type="ARBA" id="ARBA00023163"/>
    </source>
</evidence>
<evidence type="ECO:0000313" key="8">
    <source>
        <dbReference type="Proteomes" id="UP001165079"/>
    </source>
</evidence>
<evidence type="ECO:0000256" key="2">
    <source>
        <dbReference type="ARBA" id="ARBA00023125"/>
    </source>
</evidence>
<keyword evidence="1" id="KW-0805">Transcription regulation</keyword>